<dbReference type="SUPFAM" id="SSF51126">
    <property type="entry name" value="Pectin lyase-like"/>
    <property type="match status" value="1"/>
</dbReference>
<comment type="caution">
    <text evidence="5">The sequence shown here is derived from an EMBL/GenBank/DDBJ whole genome shotgun (WGS) entry which is preliminary data.</text>
</comment>
<dbReference type="AlphaFoldDB" id="A0A420FM18"/>
<dbReference type="InterPro" id="IPR000743">
    <property type="entry name" value="Glyco_hydro_28"/>
</dbReference>
<dbReference type="Gene3D" id="2.160.20.10">
    <property type="entry name" value="Single-stranded right-handed beta-helix, Pectin lyase-like"/>
    <property type="match status" value="1"/>
</dbReference>
<dbReference type="RefSeq" id="WP_120334981.1">
    <property type="nucleotide sequence ID" value="NZ_MCAQ01000025.1"/>
</dbReference>
<accession>A0A420FM18</accession>
<dbReference type="InterPro" id="IPR011050">
    <property type="entry name" value="Pectin_lyase_fold/virulence"/>
</dbReference>
<dbReference type="PANTHER" id="PTHR31339">
    <property type="entry name" value="PECTIN LYASE-RELATED"/>
    <property type="match status" value="1"/>
</dbReference>
<keyword evidence="6" id="KW-1185">Reference proteome</keyword>
<evidence type="ECO:0000256" key="3">
    <source>
        <dbReference type="ARBA" id="ARBA00023295"/>
    </source>
</evidence>
<comment type="similarity">
    <text evidence="1 4">Belongs to the glycosyl hydrolase 28 family.</text>
</comment>
<gene>
    <name evidence="5" type="ORF">BCY89_09950</name>
</gene>
<dbReference type="GO" id="GO:0005975">
    <property type="term" value="P:carbohydrate metabolic process"/>
    <property type="evidence" value="ECO:0007669"/>
    <property type="project" value="InterPro"/>
</dbReference>
<dbReference type="Proteomes" id="UP000286402">
    <property type="component" value="Unassembled WGS sequence"/>
</dbReference>
<protein>
    <submittedName>
        <fullName evidence="5">Glycoside hydrolase</fullName>
    </submittedName>
</protein>
<dbReference type="Pfam" id="PF00295">
    <property type="entry name" value="Glyco_hydro_28"/>
    <property type="match status" value="1"/>
</dbReference>
<dbReference type="SMART" id="SM00710">
    <property type="entry name" value="PbH1"/>
    <property type="match status" value="4"/>
</dbReference>
<evidence type="ECO:0000313" key="5">
    <source>
        <dbReference type="EMBL" id="RKF33975.1"/>
    </source>
</evidence>
<dbReference type="EMBL" id="MCAQ01000025">
    <property type="protein sequence ID" value="RKF33975.1"/>
    <property type="molecule type" value="Genomic_DNA"/>
</dbReference>
<sequence length="493" mass="54776">MKIKLILVMIFLYGGILTLQAKEYNASLFGIKSNGTTLNTTSIQKAIDFIHEQGGGTLRFYVGRYLTGTVVLKENVHIQLEEGAILVGSTNIYDYNIDVPNCALIYAKDAKNITIKGKGVIDGQGREVAYNLLAQIQSGVLKDPLDYDRPRNRRPKAIYMRSCENVRIHGVTIKNSADWVQVYDQCVNTVVDSITVDSKAFWNNDGIDIVDCRNFKLLNSFIDASDDAICLKSHDATKSCEDVEIRNCTARSSANGIKFGTVSAGGYKRIRIINNKVYDTFRSALTIATPDGGIVEDILVDSLTAFNTGNPFYLRIGARWNKGRIGSINNVVIQNVKVEVAKEKPDRGYSYEGPIEDNPRNPSPSSIVGLKNAPIRNVTFRNIEISYPGGSNPHYAYRGTSRTDLDSIPEMEASYPEFSQFKELPAWGFYIRHAENIHFEGVVLKLREPDYRPMLVLDDVNGYSLSKVKQEGAKGKKELVAQGSKKINLSGNT</sequence>
<reference evidence="5 6" key="1">
    <citation type="submission" date="2016-07" db="EMBL/GenBank/DDBJ databases">
        <title>Genome analysis of Sphingobacterium siyangense T12B17.</title>
        <authorList>
            <person name="Xu D."/>
            <person name="Su Y."/>
            <person name="Zheng S."/>
        </authorList>
    </citation>
    <scope>NUCLEOTIDE SEQUENCE [LARGE SCALE GENOMIC DNA]</scope>
    <source>
        <strain evidence="5 6">T12B17</strain>
    </source>
</reference>
<organism evidence="5 6">
    <name type="scientific">Sphingobacterium siyangense</name>
    <dbReference type="NCBI Taxonomy" id="459529"/>
    <lineage>
        <taxon>Bacteria</taxon>
        <taxon>Pseudomonadati</taxon>
        <taxon>Bacteroidota</taxon>
        <taxon>Sphingobacteriia</taxon>
        <taxon>Sphingobacteriales</taxon>
        <taxon>Sphingobacteriaceae</taxon>
        <taxon>Sphingobacterium</taxon>
    </lineage>
</organism>
<evidence type="ECO:0000256" key="1">
    <source>
        <dbReference type="ARBA" id="ARBA00008834"/>
    </source>
</evidence>
<evidence type="ECO:0000256" key="4">
    <source>
        <dbReference type="RuleBase" id="RU361169"/>
    </source>
</evidence>
<evidence type="ECO:0000313" key="6">
    <source>
        <dbReference type="Proteomes" id="UP000286402"/>
    </source>
</evidence>
<dbReference type="PANTHER" id="PTHR31339:SF9">
    <property type="entry name" value="PLASMIN AND FIBRONECTIN-BINDING PROTEIN A"/>
    <property type="match status" value="1"/>
</dbReference>
<dbReference type="InterPro" id="IPR051801">
    <property type="entry name" value="GH28_Enzymes"/>
</dbReference>
<keyword evidence="2 4" id="KW-0378">Hydrolase</keyword>
<proteinExistence type="inferred from homology"/>
<evidence type="ECO:0000256" key="2">
    <source>
        <dbReference type="ARBA" id="ARBA00022801"/>
    </source>
</evidence>
<name>A0A420FM18_9SPHI</name>
<keyword evidence="3 4" id="KW-0326">Glycosidase</keyword>
<dbReference type="GO" id="GO:0004650">
    <property type="term" value="F:polygalacturonase activity"/>
    <property type="evidence" value="ECO:0007669"/>
    <property type="project" value="InterPro"/>
</dbReference>
<dbReference type="InterPro" id="IPR012334">
    <property type="entry name" value="Pectin_lyas_fold"/>
</dbReference>
<dbReference type="InterPro" id="IPR006626">
    <property type="entry name" value="PbH1"/>
</dbReference>